<evidence type="ECO:0000313" key="3">
    <source>
        <dbReference type="EMBL" id="GAA1962805.1"/>
    </source>
</evidence>
<evidence type="ECO:0000256" key="1">
    <source>
        <dbReference type="ARBA" id="ARBA00006525"/>
    </source>
</evidence>
<dbReference type="Proteomes" id="UP001500571">
    <property type="component" value="Unassembled WGS sequence"/>
</dbReference>
<dbReference type="InterPro" id="IPR057666">
    <property type="entry name" value="DrpA_SLOG"/>
</dbReference>
<dbReference type="NCBIfam" id="TIGR00732">
    <property type="entry name" value="dprA"/>
    <property type="match status" value="1"/>
</dbReference>
<comment type="caution">
    <text evidence="3">The sequence shown here is derived from an EMBL/GenBank/DDBJ whole genome shotgun (WGS) entry which is preliminary data.</text>
</comment>
<comment type="similarity">
    <text evidence="1">Belongs to the DprA/Smf family.</text>
</comment>
<gene>
    <name evidence="3" type="primary">dprA</name>
    <name evidence="3" type="ORF">GCM10009798_23220</name>
</gene>
<name>A0ABP5CEM6_9ACTN</name>
<feature type="domain" description="Smf/DprA SLOG" evidence="2">
    <location>
        <begin position="83"/>
        <end position="301"/>
    </location>
</feature>
<dbReference type="InterPro" id="IPR003488">
    <property type="entry name" value="DprA"/>
</dbReference>
<dbReference type="SUPFAM" id="SSF102405">
    <property type="entry name" value="MCP/YpsA-like"/>
    <property type="match status" value="1"/>
</dbReference>
<proteinExistence type="inferred from homology"/>
<dbReference type="EMBL" id="BAAAPB010000002">
    <property type="protein sequence ID" value="GAA1962805.1"/>
    <property type="molecule type" value="Genomic_DNA"/>
</dbReference>
<keyword evidence="4" id="KW-1185">Reference proteome</keyword>
<evidence type="ECO:0000259" key="2">
    <source>
        <dbReference type="Pfam" id="PF02481"/>
    </source>
</evidence>
<evidence type="ECO:0000313" key="4">
    <source>
        <dbReference type="Proteomes" id="UP001500571"/>
    </source>
</evidence>
<protein>
    <submittedName>
        <fullName evidence="3">DNA-processing protein DprA</fullName>
    </submittedName>
</protein>
<dbReference type="PANTHER" id="PTHR43022">
    <property type="entry name" value="PROTEIN SMF"/>
    <property type="match status" value="1"/>
</dbReference>
<dbReference type="RefSeq" id="WP_344044998.1">
    <property type="nucleotide sequence ID" value="NZ_BAAAPB010000002.1"/>
</dbReference>
<dbReference type="PANTHER" id="PTHR43022:SF1">
    <property type="entry name" value="PROTEIN SMF"/>
    <property type="match status" value="1"/>
</dbReference>
<accession>A0ABP5CEM6</accession>
<dbReference type="Pfam" id="PF02481">
    <property type="entry name" value="DNA_processg_A"/>
    <property type="match status" value="1"/>
</dbReference>
<organism evidence="3 4">
    <name type="scientific">Nocardioides panacihumi</name>
    <dbReference type="NCBI Taxonomy" id="400774"/>
    <lineage>
        <taxon>Bacteria</taxon>
        <taxon>Bacillati</taxon>
        <taxon>Actinomycetota</taxon>
        <taxon>Actinomycetes</taxon>
        <taxon>Propionibacteriales</taxon>
        <taxon>Nocardioidaceae</taxon>
        <taxon>Nocardioides</taxon>
    </lineage>
</organism>
<dbReference type="Gene3D" id="3.40.50.450">
    <property type="match status" value="1"/>
</dbReference>
<reference evidence="4" key="1">
    <citation type="journal article" date="2019" name="Int. J. Syst. Evol. Microbiol.">
        <title>The Global Catalogue of Microorganisms (GCM) 10K type strain sequencing project: providing services to taxonomists for standard genome sequencing and annotation.</title>
        <authorList>
            <consortium name="The Broad Institute Genomics Platform"/>
            <consortium name="The Broad Institute Genome Sequencing Center for Infectious Disease"/>
            <person name="Wu L."/>
            <person name="Ma J."/>
        </authorList>
    </citation>
    <scope>NUCLEOTIDE SEQUENCE [LARGE SCALE GENOMIC DNA]</scope>
    <source>
        <strain evidence="4">JCM 15309</strain>
    </source>
</reference>
<sequence length="385" mass="40129">MTSSSGLDDVQAERLARVTLSLVFEPGDPRAAKLCAELGARELVDRLRSDRAAADITTDAGTRLPFVEPERDLERAAVMGLRFVIPGDPEWPTCLDGLAAAPPLAERGGPPLGLWVRGARRLDELSDAIAIVGSRAATTYGTDTAARIAGTVATDGWAVISGGAYGVDQAAHRGSMGVGGMTVAVMAHGLDRTYPAGHVDLVDAIAERGLVVSELAPGSAPTRIRFLARNRLIAALARGTVVVEAKVRSGALNTANWTGRLHRPLMGVPGPVTSAFSAGVHALVRSGAATLVTSGDEVLEVVGRVGEHALAEPRAPERVRDRLTVRLQQVLDAVPVGRPAPTDGVARTAGIGIVEAQRGLDKLEQHGLVSFAEGGWRLTDAALAH</sequence>